<evidence type="ECO:0000259" key="2">
    <source>
        <dbReference type="PROSITE" id="PS51352"/>
    </source>
</evidence>
<dbReference type="InterPro" id="IPR041017">
    <property type="entry name" value="Thioredoxin_10"/>
</dbReference>
<dbReference type="Pfam" id="PF08534">
    <property type="entry name" value="Redoxin"/>
    <property type="match status" value="1"/>
</dbReference>
<dbReference type="InterPro" id="IPR036249">
    <property type="entry name" value="Thioredoxin-like_sf"/>
</dbReference>
<feature type="transmembrane region" description="Helical" evidence="1">
    <location>
        <begin position="6"/>
        <end position="28"/>
    </location>
</feature>
<feature type="domain" description="Thioredoxin" evidence="2">
    <location>
        <begin position="276"/>
        <end position="427"/>
    </location>
</feature>
<keyword evidence="1" id="KW-1133">Transmembrane helix</keyword>
<evidence type="ECO:0000256" key="1">
    <source>
        <dbReference type="SAM" id="Phobius"/>
    </source>
</evidence>
<feature type="transmembrane region" description="Helical" evidence="1">
    <location>
        <begin position="190"/>
        <end position="210"/>
    </location>
</feature>
<name>A0ABT1R161_9HYPH</name>
<dbReference type="Gene3D" id="3.40.30.10">
    <property type="entry name" value="Glutaredoxin"/>
    <property type="match status" value="1"/>
</dbReference>
<feature type="transmembrane region" description="Helical" evidence="1">
    <location>
        <begin position="70"/>
        <end position="92"/>
    </location>
</feature>
<feature type="transmembrane region" description="Helical" evidence="1">
    <location>
        <begin position="113"/>
        <end position="136"/>
    </location>
</feature>
<keyword evidence="1" id="KW-0472">Membrane</keyword>
<feature type="transmembrane region" description="Helical" evidence="1">
    <location>
        <begin position="40"/>
        <end position="64"/>
    </location>
</feature>
<keyword evidence="1" id="KW-0812">Transmembrane</keyword>
<protein>
    <submittedName>
        <fullName evidence="3">Cytochrome c biogenesis protein DipZ</fullName>
    </submittedName>
</protein>
<dbReference type="PANTHER" id="PTHR42852:SF13">
    <property type="entry name" value="PROTEIN DIPZ"/>
    <property type="match status" value="1"/>
</dbReference>
<dbReference type="Proteomes" id="UP000996601">
    <property type="component" value="Unassembled WGS sequence"/>
</dbReference>
<accession>A0ABT1R161</accession>
<evidence type="ECO:0000313" key="4">
    <source>
        <dbReference type="Proteomes" id="UP000996601"/>
    </source>
</evidence>
<proteinExistence type="predicted"/>
<comment type="caution">
    <text evidence="3">The sequence shown here is derived from an EMBL/GenBank/DDBJ whole genome shotgun (WGS) entry which is preliminary data.</text>
</comment>
<keyword evidence="4" id="KW-1185">Reference proteome</keyword>
<dbReference type="InterPro" id="IPR013766">
    <property type="entry name" value="Thioredoxin_domain"/>
</dbReference>
<dbReference type="InterPro" id="IPR013740">
    <property type="entry name" value="Redoxin"/>
</dbReference>
<dbReference type="Pfam" id="PF17991">
    <property type="entry name" value="Thioredoxin_10"/>
    <property type="match status" value="1"/>
</dbReference>
<dbReference type="Gene3D" id="2.60.120.260">
    <property type="entry name" value="Galactose-binding domain-like"/>
    <property type="match status" value="1"/>
</dbReference>
<dbReference type="SUPFAM" id="SSF52833">
    <property type="entry name" value="Thioredoxin-like"/>
    <property type="match status" value="1"/>
</dbReference>
<gene>
    <name evidence="3" type="ORF">GB927_002410</name>
</gene>
<evidence type="ECO:0000313" key="3">
    <source>
        <dbReference type="EMBL" id="MCQ4628871.1"/>
    </source>
</evidence>
<reference evidence="3" key="1">
    <citation type="submission" date="2021-07" db="EMBL/GenBank/DDBJ databases">
        <title>Shinella sp. nov., a novel member of the genus Shinella from water.</title>
        <authorList>
            <person name="Deng Y."/>
        </authorList>
    </citation>
    <scope>NUCLEOTIDE SEQUENCE</scope>
    <source>
        <strain evidence="3">CPCC 100929</strain>
    </source>
</reference>
<sequence length="602" mass="63190">MLLFLLAYLGGVLTIVSPCILPVLPFVFSRADRPFLKSGLPMLAGMTVTFALIASLAAVAGGWAVEANRYGRFAAIGLLAVFGIMLLFPAIAERVTRPLVDFGARLSRSADGGIGGSLLLGAATGLLWAPCAGPVLGLILTGAALQGANIGTTVLLLAYAAGAATSLALAILVGGRVFAAMKRSLGAGEWVRRGLGAAVLVAVAAIALGLDTGLLTRLSLSGTVALEERLIKALGAEQPVAMSGGSGMMQADPAMMADGSAMMAGGSAMMAANPQANATGALPVEGIVPSLTGAVEWLNSPPLTTEGLKGKVVLVDFWTYSCVNCLRAIPYVRAWAEKYKDQGLVVIGVHTPEFAFEKDLGNVRQAATDLGTTYPVAVDNDYAIWRVFNNRYWPAHYFIDAEGRIRHHKFGEGGYDESERVIQKLLAEAGAKQVASDIVAVNATGAQAASDTADVLSPETYIGYERAQNFVSPGGAVNEVAHTYTDGGPRLNEWGFDGSWTIGREHAALNTADGAIVYRFHARDLHLVLGPAADGKPIRFRVTLDGAPPTEDHGVDVAADGTGVITGQRLYQLVRQKDAARDRTFEIRFLDPGVEAYAFTFG</sequence>
<feature type="transmembrane region" description="Helical" evidence="1">
    <location>
        <begin position="156"/>
        <end position="178"/>
    </location>
</feature>
<dbReference type="CDD" id="cd03012">
    <property type="entry name" value="TlpA_like_DipZ_like"/>
    <property type="match status" value="1"/>
</dbReference>
<dbReference type="InterPro" id="IPR050553">
    <property type="entry name" value="Thioredoxin_ResA/DsbE_sf"/>
</dbReference>
<dbReference type="PROSITE" id="PS51352">
    <property type="entry name" value="THIOREDOXIN_2"/>
    <property type="match status" value="1"/>
</dbReference>
<dbReference type="EMBL" id="WHSB02000001">
    <property type="protein sequence ID" value="MCQ4628871.1"/>
    <property type="molecule type" value="Genomic_DNA"/>
</dbReference>
<dbReference type="PANTHER" id="PTHR42852">
    <property type="entry name" value="THIOL:DISULFIDE INTERCHANGE PROTEIN DSBE"/>
    <property type="match status" value="1"/>
</dbReference>
<organism evidence="3 4">
    <name type="scientific">Shinella lacus</name>
    <dbReference type="NCBI Taxonomy" id="2654216"/>
    <lineage>
        <taxon>Bacteria</taxon>
        <taxon>Pseudomonadati</taxon>
        <taxon>Pseudomonadota</taxon>
        <taxon>Alphaproteobacteria</taxon>
        <taxon>Hyphomicrobiales</taxon>
        <taxon>Rhizobiaceae</taxon>
        <taxon>Shinella</taxon>
    </lineage>
</organism>
<dbReference type="RefSeq" id="WP_256115410.1">
    <property type="nucleotide sequence ID" value="NZ_WHSB02000001.1"/>
</dbReference>